<feature type="transmembrane region" description="Helical" evidence="9">
    <location>
        <begin position="164"/>
        <end position="188"/>
    </location>
</feature>
<feature type="transmembrane region" description="Helical" evidence="9">
    <location>
        <begin position="355"/>
        <end position="377"/>
    </location>
</feature>
<dbReference type="HOGENOM" id="CLU_000445_33_0_11"/>
<feature type="domain" description="Ammonium transporter AmtB-like" evidence="11">
    <location>
        <begin position="7"/>
        <end position="407"/>
    </location>
</feature>
<evidence type="ECO:0000256" key="4">
    <source>
        <dbReference type="ARBA" id="ARBA00022692"/>
    </source>
</evidence>
<evidence type="ECO:0000256" key="3">
    <source>
        <dbReference type="ARBA" id="ARBA00022448"/>
    </source>
</evidence>
<evidence type="ECO:0000256" key="2">
    <source>
        <dbReference type="ARBA" id="ARBA00005887"/>
    </source>
</evidence>
<evidence type="ECO:0000256" key="10">
    <source>
        <dbReference type="SAM" id="MobiDB-lite"/>
    </source>
</evidence>
<name>A0A0B6TTI7_9CORY</name>
<evidence type="ECO:0000256" key="7">
    <source>
        <dbReference type="ARBA" id="ARBA00023177"/>
    </source>
</evidence>
<dbReference type="InterPro" id="IPR018047">
    <property type="entry name" value="Ammonium_transpt_CS"/>
</dbReference>
<feature type="transmembrane region" description="Helical" evidence="9">
    <location>
        <begin position="285"/>
        <end position="304"/>
    </location>
</feature>
<dbReference type="Gene3D" id="1.10.3430.10">
    <property type="entry name" value="Ammonium transporter AmtB like domains"/>
    <property type="match status" value="1"/>
</dbReference>
<evidence type="ECO:0000256" key="6">
    <source>
        <dbReference type="ARBA" id="ARBA00023136"/>
    </source>
</evidence>
<feature type="transmembrane region" description="Helical" evidence="9">
    <location>
        <begin position="6"/>
        <end position="27"/>
    </location>
</feature>
<dbReference type="PANTHER" id="PTHR43029:SF10">
    <property type="entry name" value="AMMONIUM TRANSPORTER MEP2"/>
    <property type="match status" value="1"/>
</dbReference>
<keyword evidence="5 9" id="KW-1133">Transmembrane helix</keyword>
<dbReference type="PROSITE" id="PS01219">
    <property type="entry name" value="AMMONIUM_TRANSP"/>
    <property type="match status" value="1"/>
</dbReference>
<keyword evidence="6 9" id="KW-0472">Membrane</keyword>
<feature type="transmembrane region" description="Helical" evidence="9">
    <location>
        <begin position="200"/>
        <end position="218"/>
    </location>
</feature>
<evidence type="ECO:0000313" key="12">
    <source>
        <dbReference type="EMBL" id="AJK69579.1"/>
    </source>
</evidence>
<comment type="subcellular location">
    <subcellularLocation>
        <location evidence="9">Cell membrane</location>
        <topology evidence="9">Multi-pass membrane protein</topology>
    </subcellularLocation>
    <subcellularLocation>
        <location evidence="1">Membrane</location>
        <topology evidence="1">Multi-pass membrane protein</topology>
    </subcellularLocation>
</comment>
<feature type="transmembrane region" description="Helical" evidence="9">
    <location>
        <begin position="261"/>
        <end position="279"/>
    </location>
</feature>
<keyword evidence="4 9" id="KW-0812">Transmembrane</keyword>
<evidence type="ECO:0000256" key="9">
    <source>
        <dbReference type="RuleBase" id="RU362002"/>
    </source>
</evidence>
<dbReference type="Proteomes" id="UP000031928">
    <property type="component" value="Chromosome"/>
</dbReference>
<dbReference type="STRING" id="1224162.B840_09955"/>
<organism evidence="12 13">
    <name type="scientific">Corynebacterium marinum DSM 44953</name>
    <dbReference type="NCBI Taxonomy" id="1224162"/>
    <lineage>
        <taxon>Bacteria</taxon>
        <taxon>Bacillati</taxon>
        <taxon>Actinomycetota</taxon>
        <taxon>Actinomycetes</taxon>
        <taxon>Mycobacteriales</taxon>
        <taxon>Corynebacteriaceae</taxon>
        <taxon>Corynebacterium</taxon>
    </lineage>
</organism>
<dbReference type="PANTHER" id="PTHR43029">
    <property type="entry name" value="AMMONIUM TRANSPORTER MEP2"/>
    <property type="match status" value="1"/>
</dbReference>
<dbReference type="Pfam" id="PF00909">
    <property type="entry name" value="Ammonium_transp"/>
    <property type="match status" value="1"/>
</dbReference>
<feature type="transmembrane region" description="Helical" evidence="9">
    <location>
        <begin position="39"/>
        <end position="62"/>
    </location>
</feature>
<keyword evidence="13" id="KW-1185">Reference proteome</keyword>
<feature type="transmembrane region" description="Helical" evidence="9">
    <location>
        <begin position="93"/>
        <end position="114"/>
    </location>
</feature>
<accession>A0A0B6TTI7</accession>
<dbReference type="OrthoDB" id="9814202at2"/>
<dbReference type="NCBIfam" id="TIGR00836">
    <property type="entry name" value="amt"/>
    <property type="match status" value="1"/>
</dbReference>
<dbReference type="InterPro" id="IPR029020">
    <property type="entry name" value="Ammonium/urea_transptr"/>
</dbReference>
<dbReference type="GO" id="GO:0005886">
    <property type="term" value="C:plasma membrane"/>
    <property type="evidence" value="ECO:0007669"/>
    <property type="project" value="UniProtKB-SubCell"/>
</dbReference>
<keyword evidence="3 9" id="KW-0813">Transport</keyword>
<dbReference type="RefSeq" id="WP_042621993.1">
    <property type="nucleotide sequence ID" value="NZ_CP007790.1"/>
</dbReference>
<dbReference type="InterPro" id="IPR001905">
    <property type="entry name" value="Ammonium_transpt"/>
</dbReference>
<evidence type="ECO:0000256" key="5">
    <source>
        <dbReference type="ARBA" id="ARBA00022989"/>
    </source>
</evidence>
<evidence type="ECO:0000256" key="8">
    <source>
        <dbReference type="ARBA" id="ARBA00050025"/>
    </source>
</evidence>
<keyword evidence="7 9" id="KW-0924">Ammonia transport</keyword>
<comment type="similarity">
    <text evidence="2 9">Belongs to the ammonia transporter channel (TC 1.A.11.2) family.</text>
</comment>
<feature type="region of interest" description="Disordered" evidence="10">
    <location>
        <begin position="418"/>
        <end position="452"/>
    </location>
</feature>
<gene>
    <name evidence="12" type="primary">amt</name>
    <name evidence="12" type="ORF">B840_09955</name>
</gene>
<dbReference type="GO" id="GO:0008519">
    <property type="term" value="F:ammonium channel activity"/>
    <property type="evidence" value="ECO:0007669"/>
    <property type="project" value="InterPro"/>
</dbReference>
<evidence type="ECO:0000259" key="11">
    <source>
        <dbReference type="Pfam" id="PF00909"/>
    </source>
</evidence>
<feature type="transmembrane region" description="Helical" evidence="9">
    <location>
        <begin position="121"/>
        <end position="144"/>
    </location>
</feature>
<feature type="transmembrane region" description="Helical" evidence="9">
    <location>
        <begin position="316"/>
        <end position="335"/>
    </location>
</feature>
<feature type="transmembrane region" description="Helical" evidence="9">
    <location>
        <begin position="230"/>
        <end position="249"/>
    </location>
</feature>
<sequence length="452" mass="46547">MQAADIAWILTAIALVAIMFPGLAFLYGGMLGSGQVLNMFMMVMSSLAVATVVYVAVGHGLVVGDSVGGLGLIGNPGEWLFFGNAMADDGSGAALWGAFNILFAGISLALVASGAAGRMKFWAWLIFGAVWILVVYAPLAHWVFAFDDPDAGTVGGWLANRIGFHDFAGGTAIHMNAGAAGLALALVLGPRRGGPARPHNLPLTLFGAGMLMVGWLGFNGGTAGGANFTATYVVLTSLLAAGGGMLGFAVVEKLRNGRSTLLGLATGVIAGLVGITPAADAVNPFGAVAVGILAAAAAAWAITWKNRHGIDDSLDVFAVHGIAGIAGVLFVTFLGDDRAPAGIRGVLLGGEVSQIWREALAILVTLTWSFGVTWLLAKAMSLVIDIRISREEEDAGIDRAVHSEYGYDLRMTSAFGLSTRPAEDPADTVSDRRAAAPAPVVTTAQADLKEQK</sequence>
<dbReference type="EMBL" id="CP007790">
    <property type="protein sequence ID" value="AJK69579.1"/>
    <property type="molecule type" value="Genomic_DNA"/>
</dbReference>
<dbReference type="KEGG" id="cmq:B840_09955"/>
<evidence type="ECO:0000313" key="13">
    <source>
        <dbReference type="Proteomes" id="UP000031928"/>
    </source>
</evidence>
<reference evidence="12 13" key="1">
    <citation type="submission" date="2014-05" db="EMBL/GenBank/DDBJ databases">
        <title>Complete genome sequence of Corynebacterium marinum DSM 44953.</title>
        <authorList>
            <person name="Schaffert L."/>
            <person name="Albersmeier A."/>
            <person name="Kalinowski J."/>
            <person name="Ruckert C."/>
        </authorList>
    </citation>
    <scope>NUCLEOTIDE SEQUENCE [LARGE SCALE GENOMIC DNA]</scope>
    <source>
        <strain evidence="12 13">DSM 44953</strain>
    </source>
</reference>
<proteinExistence type="inferred from homology"/>
<dbReference type="SUPFAM" id="SSF111352">
    <property type="entry name" value="Ammonium transporter"/>
    <property type="match status" value="1"/>
</dbReference>
<evidence type="ECO:0000256" key="1">
    <source>
        <dbReference type="ARBA" id="ARBA00004141"/>
    </source>
</evidence>
<dbReference type="InterPro" id="IPR024041">
    <property type="entry name" value="NH4_transpt_AmtB-like_dom"/>
</dbReference>
<protein>
    <recommendedName>
        <fullName evidence="8 9">Ammonium transporter</fullName>
    </recommendedName>
</protein>
<feature type="compositionally biased region" description="Low complexity" evidence="10">
    <location>
        <begin position="435"/>
        <end position="444"/>
    </location>
</feature>
<dbReference type="AlphaFoldDB" id="A0A0B6TTI7"/>